<reference evidence="1 2" key="1">
    <citation type="submission" date="2015-07" db="EMBL/GenBank/DDBJ databases">
        <title>Comparative genomics of the Sigatoka disease complex on banana suggests a link between parallel evolutionary changes in Pseudocercospora fijiensis and Pseudocercospora eumusae and increased virulence on the banana host.</title>
        <authorList>
            <person name="Chang T.-C."/>
            <person name="Salvucci A."/>
            <person name="Crous P.W."/>
            <person name="Stergiopoulos I."/>
        </authorList>
    </citation>
    <scope>NUCLEOTIDE SEQUENCE [LARGE SCALE GENOMIC DNA]</scope>
    <source>
        <strain evidence="1 2">CBS 114824</strain>
    </source>
</reference>
<dbReference type="AlphaFoldDB" id="A0A139H7E2"/>
<evidence type="ECO:0000313" key="2">
    <source>
        <dbReference type="Proteomes" id="UP000070133"/>
    </source>
</evidence>
<sequence length="172" mass="19802">MAGEISNRKVFALDLTGRYLYWKIQSTVQTFNPIPGCPNSSNGGPKQSQLSLLEHSKMLIDAQVELFDQMLSQINDLIIRSFDHQHHDGFDVQNHGLGTMGSRHRICLESCAHKISDSTFEGLEFRLWNQNRIPTALNLQNTKTMWWIMLENGTNVMRRMHNVENKDTLVME</sequence>
<name>A0A139H7E2_9PEZI</name>
<organism evidence="1 2">
    <name type="scientific">Pseudocercospora eumusae</name>
    <dbReference type="NCBI Taxonomy" id="321146"/>
    <lineage>
        <taxon>Eukaryota</taxon>
        <taxon>Fungi</taxon>
        <taxon>Dikarya</taxon>
        <taxon>Ascomycota</taxon>
        <taxon>Pezizomycotina</taxon>
        <taxon>Dothideomycetes</taxon>
        <taxon>Dothideomycetidae</taxon>
        <taxon>Mycosphaerellales</taxon>
        <taxon>Mycosphaerellaceae</taxon>
        <taxon>Pseudocercospora</taxon>
    </lineage>
</organism>
<dbReference type="EMBL" id="LFZN01000115">
    <property type="protein sequence ID" value="KXS98344.1"/>
    <property type="molecule type" value="Genomic_DNA"/>
</dbReference>
<comment type="caution">
    <text evidence="1">The sequence shown here is derived from an EMBL/GenBank/DDBJ whole genome shotgun (WGS) entry which is preliminary data.</text>
</comment>
<keyword evidence="2" id="KW-1185">Reference proteome</keyword>
<gene>
    <name evidence="1" type="ORF">AC578_4655</name>
</gene>
<dbReference type="Proteomes" id="UP000070133">
    <property type="component" value="Unassembled WGS sequence"/>
</dbReference>
<protein>
    <submittedName>
        <fullName evidence="1">Uncharacterized protein</fullName>
    </submittedName>
</protein>
<evidence type="ECO:0000313" key="1">
    <source>
        <dbReference type="EMBL" id="KXS98344.1"/>
    </source>
</evidence>
<proteinExistence type="predicted"/>
<accession>A0A139H7E2</accession>